<keyword evidence="3" id="KW-1185">Reference proteome</keyword>
<reference evidence="2 3" key="2">
    <citation type="journal article" date="2009" name="PLoS ONE">
        <title>An integrated genetic and cytogenetic map of the cucumber genome.</title>
        <authorList>
            <person name="Ren Y."/>
            <person name="Zhang Z."/>
            <person name="Liu J."/>
            <person name="Staub J.E."/>
            <person name="Han Y."/>
            <person name="Cheng Z."/>
            <person name="Li X."/>
            <person name="Lu J."/>
            <person name="Miao H."/>
            <person name="Kang H."/>
            <person name="Xie B."/>
            <person name="Gu X."/>
            <person name="Wang X."/>
            <person name="Du Y."/>
            <person name="Jin W."/>
            <person name="Huang S."/>
        </authorList>
    </citation>
    <scope>NUCLEOTIDE SEQUENCE [LARGE SCALE GENOMIC DNA]</scope>
    <source>
        <strain evidence="3">cv. 9930</strain>
    </source>
</reference>
<gene>
    <name evidence="2" type="ORF">Csa_1G045850</name>
</gene>
<dbReference type="EMBL" id="CM002922">
    <property type="protein sequence ID" value="KGN64287.1"/>
    <property type="molecule type" value="Genomic_DNA"/>
</dbReference>
<accession>A0A0A0LU22</accession>
<feature type="transmembrane region" description="Helical" evidence="1">
    <location>
        <begin position="22"/>
        <end position="45"/>
    </location>
</feature>
<keyword evidence="1" id="KW-0812">Transmembrane</keyword>
<name>A0A0A0LU22_CUCSA</name>
<dbReference type="AlphaFoldDB" id="A0A0A0LU22"/>
<proteinExistence type="predicted"/>
<evidence type="ECO:0000313" key="2">
    <source>
        <dbReference type="EMBL" id="KGN64287.1"/>
    </source>
</evidence>
<keyword evidence="1" id="KW-1133">Transmembrane helix</keyword>
<dbReference type="Proteomes" id="UP000029981">
    <property type="component" value="Chromosome 1"/>
</dbReference>
<evidence type="ECO:0000313" key="3">
    <source>
        <dbReference type="Proteomes" id="UP000029981"/>
    </source>
</evidence>
<protein>
    <submittedName>
        <fullName evidence="2">Uncharacterized protein</fullName>
    </submittedName>
</protein>
<reference evidence="2 3" key="4">
    <citation type="journal article" date="2011" name="BMC Genomics">
        <title>RNA-Seq improves annotation of protein-coding genes in the cucumber genome.</title>
        <authorList>
            <person name="Li Z."/>
            <person name="Zhang Z."/>
            <person name="Yan P."/>
            <person name="Huang S."/>
            <person name="Fei Z."/>
            <person name="Lin K."/>
        </authorList>
    </citation>
    <scope>NUCLEOTIDE SEQUENCE [LARGE SCALE GENOMIC DNA]</scope>
    <source>
        <strain evidence="3">cv. 9930</strain>
    </source>
</reference>
<dbReference type="Gramene" id="KGN64287">
    <property type="protein sequence ID" value="KGN64287"/>
    <property type="gene ID" value="Csa_1G045850"/>
</dbReference>
<organism evidence="2 3">
    <name type="scientific">Cucumis sativus</name>
    <name type="common">Cucumber</name>
    <dbReference type="NCBI Taxonomy" id="3659"/>
    <lineage>
        <taxon>Eukaryota</taxon>
        <taxon>Viridiplantae</taxon>
        <taxon>Streptophyta</taxon>
        <taxon>Embryophyta</taxon>
        <taxon>Tracheophyta</taxon>
        <taxon>Spermatophyta</taxon>
        <taxon>Magnoliopsida</taxon>
        <taxon>eudicotyledons</taxon>
        <taxon>Gunneridae</taxon>
        <taxon>Pentapetalae</taxon>
        <taxon>rosids</taxon>
        <taxon>fabids</taxon>
        <taxon>Cucurbitales</taxon>
        <taxon>Cucurbitaceae</taxon>
        <taxon>Benincaseae</taxon>
        <taxon>Cucumis</taxon>
    </lineage>
</organism>
<reference evidence="2 3" key="3">
    <citation type="journal article" date="2010" name="BMC Genomics">
        <title>Transcriptome sequencing and comparative analysis of cucumber flowers with different sex types.</title>
        <authorList>
            <person name="Guo S."/>
            <person name="Zheng Y."/>
            <person name="Joung J.G."/>
            <person name="Liu S."/>
            <person name="Zhang Z."/>
            <person name="Crasta O.R."/>
            <person name="Sobral B.W."/>
            <person name="Xu Y."/>
            <person name="Huang S."/>
            <person name="Fei Z."/>
        </authorList>
    </citation>
    <scope>NUCLEOTIDE SEQUENCE [LARGE SCALE GENOMIC DNA]</scope>
    <source>
        <strain evidence="3">cv. 9930</strain>
    </source>
</reference>
<sequence length="107" mass="11632">MAPKALDFSSTFEEITKHPTKIIIIIIIIITIIMSSSSSSSFIIITPSPSPPPSPFLLHLLSPNPNSQLINTLIINEKQGSISLHPNPSLNKKLALLGNQASWSDDF</sequence>
<evidence type="ECO:0000256" key="1">
    <source>
        <dbReference type="SAM" id="Phobius"/>
    </source>
</evidence>
<keyword evidence="1" id="KW-0472">Membrane</keyword>
<reference evidence="2 3" key="1">
    <citation type="journal article" date="2009" name="Nat. Genet.">
        <title>The genome of the cucumber, Cucumis sativus L.</title>
        <authorList>
            <person name="Huang S."/>
            <person name="Li R."/>
            <person name="Zhang Z."/>
            <person name="Li L."/>
            <person name="Gu X."/>
            <person name="Fan W."/>
            <person name="Lucas W.J."/>
            <person name="Wang X."/>
            <person name="Xie B."/>
            <person name="Ni P."/>
            <person name="Ren Y."/>
            <person name="Zhu H."/>
            <person name="Li J."/>
            <person name="Lin K."/>
            <person name="Jin W."/>
            <person name="Fei Z."/>
            <person name="Li G."/>
            <person name="Staub J."/>
            <person name="Kilian A."/>
            <person name="van der Vossen E.A."/>
            <person name="Wu Y."/>
            <person name="Guo J."/>
            <person name="He J."/>
            <person name="Jia Z."/>
            <person name="Ren Y."/>
            <person name="Tian G."/>
            <person name="Lu Y."/>
            <person name="Ruan J."/>
            <person name="Qian W."/>
            <person name="Wang M."/>
            <person name="Huang Q."/>
            <person name="Li B."/>
            <person name="Xuan Z."/>
            <person name="Cao J."/>
            <person name="Asan"/>
            <person name="Wu Z."/>
            <person name="Zhang J."/>
            <person name="Cai Q."/>
            <person name="Bai Y."/>
            <person name="Zhao B."/>
            <person name="Han Y."/>
            <person name="Li Y."/>
            <person name="Li X."/>
            <person name="Wang S."/>
            <person name="Shi Q."/>
            <person name="Liu S."/>
            <person name="Cho W.K."/>
            <person name="Kim J.Y."/>
            <person name="Xu Y."/>
            <person name="Heller-Uszynska K."/>
            <person name="Miao H."/>
            <person name="Cheng Z."/>
            <person name="Zhang S."/>
            <person name="Wu J."/>
            <person name="Yang Y."/>
            <person name="Kang H."/>
            <person name="Li M."/>
            <person name="Liang H."/>
            <person name="Ren X."/>
            <person name="Shi Z."/>
            <person name="Wen M."/>
            <person name="Jian M."/>
            <person name="Yang H."/>
            <person name="Zhang G."/>
            <person name="Yang Z."/>
            <person name="Chen R."/>
            <person name="Liu S."/>
            <person name="Li J."/>
            <person name="Ma L."/>
            <person name="Liu H."/>
            <person name="Zhou Y."/>
            <person name="Zhao J."/>
            <person name="Fang X."/>
            <person name="Li G."/>
            <person name="Fang L."/>
            <person name="Li Y."/>
            <person name="Liu D."/>
            <person name="Zheng H."/>
            <person name="Zhang Y."/>
            <person name="Qin N."/>
            <person name="Li Z."/>
            <person name="Yang G."/>
            <person name="Yang S."/>
            <person name="Bolund L."/>
            <person name="Kristiansen K."/>
            <person name="Zheng H."/>
            <person name="Li S."/>
            <person name="Zhang X."/>
            <person name="Yang H."/>
            <person name="Wang J."/>
            <person name="Sun R."/>
            <person name="Zhang B."/>
            <person name="Jiang S."/>
            <person name="Wang J."/>
            <person name="Du Y."/>
            <person name="Li S."/>
        </authorList>
    </citation>
    <scope>NUCLEOTIDE SEQUENCE [LARGE SCALE GENOMIC DNA]</scope>
    <source>
        <strain evidence="3">cv. 9930</strain>
    </source>
</reference>